<sequence length="156" mass="17311">MQRIEMDSIAAPPSKRRKLMSQTKSQCNSSDCGEGSATALRTAELSRSTTVEFEDSRAHAELREQDTSWPDALSEAQLDLLVRIKQLAMERLISAGETGLEEVLPASALRTIGIVIEELVKDHVRTLASVHNEEKLTASRTSQENEMRQSSNHTSF</sequence>
<feature type="compositionally biased region" description="Polar residues" evidence="1">
    <location>
        <begin position="20"/>
        <end position="31"/>
    </location>
</feature>
<feature type="region of interest" description="Disordered" evidence="1">
    <location>
        <begin position="1"/>
        <end position="68"/>
    </location>
</feature>
<name>A0A9D4UM69_ADICA</name>
<keyword evidence="3" id="KW-1185">Reference proteome</keyword>
<evidence type="ECO:0000313" key="2">
    <source>
        <dbReference type="EMBL" id="KAI5069873.1"/>
    </source>
</evidence>
<feature type="region of interest" description="Disordered" evidence="1">
    <location>
        <begin position="134"/>
        <end position="156"/>
    </location>
</feature>
<feature type="compositionally biased region" description="Basic and acidic residues" evidence="1">
    <location>
        <begin position="54"/>
        <end position="66"/>
    </location>
</feature>
<protein>
    <submittedName>
        <fullName evidence="2">Uncharacterized protein</fullName>
    </submittedName>
</protein>
<accession>A0A9D4UM69</accession>
<dbReference type="EMBL" id="JABFUD020000015">
    <property type="protein sequence ID" value="KAI5069873.1"/>
    <property type="molecule type" value="Genomic_DNA"/>
</dbReference>
<gene>
    <name evidence="2" type="ORF">GOP47_0016174</name>
</gene>
<dbReference type="PANTHER" id="PTHR48237">
    <property type="entry name" value="GAMMA-TUBULIN COMPLEX COMPONENT"/>
    <property type="match status" value="1"/>
</dbReference>
<dbReference type="PANTHER" id="PTHR48237:SF1">
    <property type="entry name" value="SPC97_SPC98 FAMILY OF SPINDLE POLE BODY (SBP) COMPONENT"/>
    <property type="match status" value="1"/>
</dbReference>
<evidence type="ECO:0000313" key="3">
    <source>
        <dbReference type="Proteomes" id="UP000886520"/>
    </source>
</evidence>
<organism evidence="2 3">
    <name type="scientific">Adiantum capillus-veneris</name>
    <name type="common">Maidenhair fern</name>
    <dbReference type="NCBI Taxonomy" id="13818"/>
    <lineage>
        <taxon>Eukaryota</taxon>
        <taxon>Viridiplantae</taxon>
        <taxon>Streptophyta</taxon>
        <taxon>Embryophyta</taxon>
        <taxon>Tracheophyta</taxon>
        <taxon>Polypodiopsida</taxon>
        <taxon>Polypodiidae</taxon>
        <taxon>Polypodiales</taxon>
        <taxon>Pteridineae</taxon>
        <taxon>Pteridaceae</taxon>
        <taxon>Vittarioideae</taxon>
        <taxon>Adiantum</taxon>
    </lineage>
</organism>
<evidence type="ECO:0000256" key="1">
    <source>
        <dbReference type="SAM" id="MobiDB-lite"/>
    </source>
</evidence>
<comment type="caution">
    <text evidence="2">The sequence shown here is derived from an EMBL/GenBank/DDBJ whole genome shotgun (WGS) entry which is preliminary data.</text>
</comment>
<proteinExistence type="predicted"/>
<reference evidence="2" key="1">
    <citation type="submission" date="2021-01" db="EMBL/GenBank/DDBJ databases">
        <title>Adiantum capillus-veneris genome.</title>
        <authorList>
            <person name="Fang Y."/>
            <person name="Liao Q."/>
        </authorList>
    </citation>
    <scope>NUCLEOTIDE SEQUENCE</scope>
    <source>
        <strain evidence="2">H3</strain>
        <tissue evidence="2">Leaf</tissue>
    </source>
</reference>
<dbReference type="Proteomes" id="UP000886520">
    <property type="component" value="Chromosome 15"/>
</dbReference>
<feature type="compositionally biased region" description="Basic and acidic residues" evidence="1">
    <location>
        <begin position="134"/>
        <end position="147"/>
    </location>
</feature>
<dbReference type="OrthoDB" id="1417760at2759"/>
<dbReference type="AlphaFoldDB" id="A0A9D4UM69"/>